<organism evidence="1 2">
    <name type="scientific">Ceratitis capitata</name>
    <name type="common">Mediterranean fruit fly</name>
    <name type="synonym">Tephritis capitata</name>
    <dbReference type="NCBI Taxonomy" id="7213"/>
    <lineage>
        <taxon>Eukaryota</taxon>
        <taxon>Metazoa</taxon>
        <taxon>Ecdysozoa</taxon>
        <taxon>Arthropoda</taxon>
        <taxon>Hexapoda</taxon>
        <taxon>Insecta</taxon>
        <taxon>Pterygota</taxon>
        <taxon>Neoptera</taxon>
        <taxon>Endopterygota</taxon>
        <taxon>Diptera</taxon>
        <taxon>Brachycera</taxon>
        <taxon>Muscomorpha</taxon>
        <taxon>Tephritoidea</taxon>
        <taxon>Tephritidae</taxon>
        <taxon>Ceratitis</taxon>
        <taxon>Ceratitis</taxon>
    </lineage>
</organism>
<sequence length="113" mass="13014">MARHNLNLLLKDIHLLSAPPSHDSPCAPTIKRKTTNVQPSHRIFTASYRITYAYFTAPPEFRERIHTEICNVNFRTRPQYKKKLPTASCNISMLVHLRVSHTTTDAGDDNKER</sequence>
<keyword evidence="2" id="KW-1185">Reference proteome</keyword>
<evidence type="ECO:0000313" key="1">
    <source>
        <dbReference type="EMBL" id="CAD7012709.1"/>
    </source>
</evidence>
<gene>
    <name evidence="1" type="ORF">CCAP1982_LOCUS20814</name>
</gene>
<dbReference type="AlphaFoldDB" id="A0A811VES1"/>
<accession>A0A811VES1</accession>
<comment type="caution">
    <text evidence="1">The sequence shown here is derived from an EMBL/GenBank/DDBJ whole genome shotgun (WGS) entry which is preliminary data.</text>
</comment>
<dbReference type="EMBL" id="CAJHJT010000056">
    <property type="protein sequence ID" value="CAD7012709.1"/>
    <property type="molecule type" value="Genomic_DNA"/>
</dbReference>
<protein>
    <submittedName>
        <fullName evidence="1">(Mediterranean fruit fly) hypothetical protein</fullName>
    </submittedName>
</protein>
<name>A0A811VES1_CERCA</name>
<proteinExistence type="predicted"/>
<dbReference type="Proteomes" id="UP000606786">
    <property type="component" value="Unassembled WGS sequence"/>
</dbReference>
<reference evidence="1" key="1">
    <citation type="submission" date="2020-11" db="EMBL/GenBank/DDBJ databases">
        <authorList>
            <person name="Whitehead M."/>
        </authorList>
    </citation>
    <scope>NUCLEOTIDE SEQUENCE</scope>
    <source>
        <strain evidence="1">EGII</strain>
    </source>
</reference>
<evidence type="ECO:0000313" key="2">
    <source>
        <dbReference type="Proteomes" id="UP000606786"/>
    </source>
</evidence>